<keyword evidence="2" id="KW-1185">Reference proteome</keyword>
<gene>
    <name evidence="1" type="ORF">NDU88_003142</name>
</gene>
<evidence type="ECO:0000313" key="2">
    <source>
        <dbReference type="Proteomes" id="UP001066276"/>
    </source>
</evidence>
<dbReference type="AlphaFoldDB" id="A0AAV7WQL8"/>
<accession>A0AAV7WQL8</accession>
<comment type="caution">
    <text evidence="1">The sequence shown here is derived from an EMBL/GenBank/DDBJ whole genome shotgun (WGS) entry which is preliminary data.</text>
</comment>
<evidence type="ECO:0000313" key="1">
    <source>
        <dbReference type="EMBL" id="KAJ1215534.1"/>
    </source>
</evidence>
<organism evidence="1 2">
    <name type="scientific">Pleurodeles waltl</name>
    <name type="common">Iberian ribbed newt</name>
    <dbReference type="NCBI Taxonomy" id="8319"/>
    <lineage>
        <taxon>Eukaryota</taxon>
        <taxon>Metazoa</taxon>
        <taxon>Chordata</taxon>
        <taxon>Craniata</taxon>
        <taxon>Vertebrata</taxon>
        <taxon>Euteleostomi</taxon>
        <taxon>Amphibia</taxon>
        <taxon>Batrachia</taxon>
        <taxon>Caudata</taxon>
        <taxon>Salamandroidea</taxon>
        <taxon>Salamandridae</taxon>
        <taxon>Pleurodelinae</taxon>
        <taxon>Pleurodeles</taxon>
    </lineage>
</organism>
<sequence>SLLQADRAGPWNLRGRLSGKIHIQAPMKEALGRGHHTCLVSAARTYTQSHP</sequence>
<proteinExistence type="predicted"/>
<protein>
    <submittedName>
        <fullName evidence="1">Uncharacterized protein</fullName>
    </submittedName>
</protein>
<dbReference type="Proteomes" id="UP001066276">
    <property type="component" value="Chromosome 1_1"/>
</dbReference>
<dbReference type="EMBL" id="JANPWB010000001">
    <property type="protein sequence ID" value="KAJ1215534.1"/>
    <property type="molecule type" value="Genomic_DNA"/>
</dbReference>
<feature type="non-terminal residue" evidence="1">
    <location>
        <position position="1"/>
    </location>
</feature>
<feature type="non-terminal residue" evidence="1">
    <location>
        <position position="51"/>
    </location>
</feature>
<name>A0AAV7WQL8_PLEWA</name>
<reference evidence="1" key="1">
    <citation type="journal article" date="2022" name="bioRxiv">
        <title>Sequencing and chromosome-scale assembly of the giantPleurodeles waltlgenome.</title>
        <authorList>
            <person name="Brown T."/>
            <person name="Elewa A."/>
            <person name="Iarovenko S."/>
            <person name="Subramanian E."/>
            <person name="Araus A.J."/>
            <person name="Petzold A."/>
            <person name="Susuki M."/>
            <person name="Suzuki K.-i.T."/>
            <person name="Hayashi T."/>
            <person name="Toyoda A."/>
            <person name="Oliveira C."/>
            <person name="Osipova E."/>
            <person name="Leigh N.D."/>
            <person name="Simon A."/>
            <person name="Yun M.H."/>
        </authorList>
    </citation>
    <scope>NUCLEOTIDE SEQUENCE</scope>
    <source>
        <strain evidence="1">20211129_DDA</strain>
        <tissue evidence="1">Liver</tissue>
    </source>
</reference>